<sequence>MIISNSMPSSDVGKSQSQALPTPELINRLASEMRAVGDRDLPLSFYAEQVKRRLANEAAANTNSGRVKLTRAPAAATSSVFHCWALPEAV</sequence>
<dbReference type="EMBL" id="JACIDV010000004">
    <property type="protein sequence ID" value="MBB3945604.1"/>
    <property type="molecule type" value="Genomic_DNA"/>
</dbReference>
<evidence type="ECO:0000256" key="1">
    <source>
        <dbReference type="SAM" id="MobiDB-lite"/>
    </source>
</evidence>
<evidence type="ECO:0000313" key="2">
    <source>
        <dbReference type="EMBL" id="MBB3945604.1"/>
    </source>
</evidence>
<dbReference type="RefSeq" id="WP_183895230.1">
    <property type="nucleotide sequence ID" value="NZ_JACIDV010000004.1"/>
</dbReference>
<gene>
    <name evidence="2" type="ORF">GGQ73_001539</name>
</gene>
<dbReference type="Proteomes" id="UP000565286">
    <property type="component" value="Unassembled WGS sequence"/>
</dbReference>
<evidence type="ECO:0000313" key="3">
    <source>
        <dbReference type="Proteomes" id="UP000565286"/>
    </source>
</evidence>
<accession>A0A7W6G1M8</accession>
<protein>
    <submittedName>
        <fullName evidence="2">Uncharacterized protein</fullName>
    </submittedName>
</protein>
<keyword evidence="3" id="KW-1185">Reference proteome</keyword>
<dbReference type="AlphaFoldDB" id="A0A7W6G1M8"/>
<reference evidence="2 3" key="1">
    <citation type="submission" date="2020-08" db="EMBL/GenBank/DDBJ databases">
        <title>Genomic Encyclopedia of Type Strains, Phase IV (KMG-IV): sequencing the most valuable type-strain genomes for metagenomic binning, comparative biology and taxonomic classification.</title>
        <authorList>
            <person name="Goeker M."/>
        </authorList>
    </citation>
    <scope>NUCLEOTIDE SEQUENCE [LARGE SCALE GENOMIC DNA]</scope>
    <source>
        <strain evidence="2 3">DSM 26438</strain>
    </source>
</reference>
<proteinExistence type="predicted"/>
<feature type="region of interest" description="Disordered" evidence="1">
    <location>
        <begin position="1"/>
        <end position="20"/>
    </location>
</feature>
<comment type="caution">
    <text evidence="2">The sequence shown here is derived from an EMBL/GenBank/DDBJ whole genome shotgun (WGS) entry which is preliminary data.</text>
</comment>
<organism evidence="2 3">
    <name type="scientific">Rhizobium skierniewicense</name>
    <dbReference type="NCBI Taxonomy" id="984260"/>
    <lineage>
        <taxon>Bacteria</taxon>
        <taxon>Pseudomonadati</taxon>
        <taxon>Pseudomonadota</taxon>
        <taxon>Alphaproteobacteria</taxon>
        <taxon>Hyphomicrobiales</taxon>
        <taxon>Rhizobiaceae</taxon>
        <taxon>Rhizobium/Agrobacterium group</taxon>
        <taxon>Rhizobium</taxon>
    </lineage>
</organism>
<name>A0A7W6G1M8_9HYPH</name>